<dbReference type="OrthoDB" id="10071381at2759"/>
<keyword evidence="4" id="KW-0159">Chromosome partition</keyword>
<dbReference type="InterPro" id="IPR006909">
    <property type="entry name" value="Rad21/Rec8_C_eu"/>
</dbReference>
<dbReference type="InterPro" id="IPR039781">
    <property type="entry name" value="Rad21/Rec8-like"/>
</dbReference>
<dbReference type="GO" id="GO:1990414">
    <property type="term" value="P:replication-born double-strand break repair via sister chromatid exchange"/>
    <property type="evidence" value="ECO:0007669"/>
    <property type="project" value="TreeGrafter"/>
</dbReference>
<comment type="caution">
    <text evidence="9">The sequence shown here is derived from an EMBL/GenBank/DDBJ whole genome shotgun (WGS) entry which is preliminary data.</text>
</comment>
<dbReference type="AlphaFoldDB" id="A0A2G2V222"/>
<comment type="subcellular location">
    <subcellularLocation>
        <location evidence="1">Nucleus</location>
    </subcellularLocation>
</comment>
<reference evidence="10" key="2">
    <citation type="journal article" date="2017" name="J. Anim. Genet.">
        <title>Multiple reference genome sequences of hot pepper reveal the massive evolution of plant disease resistance genes by retroduplication.</title>
        <authorList>
            <person name="Kim S."/>
            <person name="Park J."/>
            <person name="Yeom S.-I."/>
            <person name="Kim Y.-M."/>
            <person name="Seo E."/>
            <person name="Kim K.-T."/>
            <person name="Kim M.-S."/>
            <person name="Lee J.M."/>
            <person name="Cheong K."/>
            <person name="Shin H.-S."/>
            <person name="Kim S.-B."/>
            <person name="Han K."/>
            <person name="Lee J."/>
            <person name="Park M."/>
            <person name="Lee H.-A."/>
            <person name="Lee H.-Y."/>
            <person name="Lee Y."/>
            <person name="Oh S."/>
            <person name="Lee J.H."/>
            <person name="Choi E."/>
            <person name="Choi E."/>
            <person name="Lee S.E."/>
            <person name="Jeon J."/>
            <person name="Kim H."/>
            <person name="Choi G."/>
            <person name="Song H."/>
            <person name="Lee J."/>
            <person name="Lee S.-C."/>
            <person name="Kwon J.-K."/>
            <person name="Lee H.-Y."/>
            <person name="Koo N."/>
            <person name="Hong Y."/>
            <person name="Kim R.W."/>
            <person name="Kang W.-H."/>
            <person name="Huh J.H."/>
            <person name="Kang B.-C."/>
            <person name="Yang T.-J."/>
            <person name="Lee Y.-H."/>
            <person name="Bennetzen J.L."/>
            <person name="Choi D."/>
        </authorList>
    </citation>
    <scope>NUCLEOTIDE SEQUENCE [LARGE SCALE GENOMIC DNA]</scope>
    <source>
        <strain evidence="10">cv. PBC81</strain>
    </source>
</reference>
<keyword evidence="10" id="KW-1185">Reference proteome</keyword>
<name>A0A2G2V222_CAPBA</name>
<dbReference type="GO" id="GO:0007059">
    <property type="term" value="P:chromosome segregation"/>
    <property type="evidence" value="ECO:0007669"/>
    <property type="project" value="UniProtKB-KW"/>
</dbReference>
<reference evidence="9 10" key="1">
    <citation type="journal article" date="2017" name="Genome Biol.">
        <title>New reference genome sequences of hot pepper reveal the massive evolution of plant disease-resistance genes by retroduplication.</title>
        <authorList>
            <person name="Kim S."/>
            <person name="Park J."/>
            <person name="Yeom S.I."/>
            <person name="Kim Y.M."/>
            <person name="Seo E."/>
            <person name="Kim K.T."/>
            <person name="Kim M.S."/>
            <person name="Lee J.M."/>
            <person name="Cheong K."/>
            <person name="Shin H.S."/>
            <person name="Kim S.B."/>
            <person name="Han K."/>
            <person name="Lee J."/>
            <person name="Park M."/>
            <person name="Lee H.A."/>
            <person name="Lee H.Y."/>
            <person name="Lee Y."/>
            <person name="Oh S."/>
            <person name="Lee J.H."/>
            <person name="Choi E."/>
            <person name="Choi E."/>
            <person name="Lee S.E."/>
            <person name="Jeon J."/>
            <person name="Kim H."/>
            <person name="Choi G."/>
            <person name="Song H."/>
            <person name="Lee J."/>
            <person name="Lee S.C."/>
            <person name="Kwon J.K."/>
            <person name="Lee H.Y."/>
            <person name="Koo N."/>
            <person name="Hong Y."/>
            <person name="Kim R.W."/>
            <person name="Kang W.H."/>
            <person name="Huh J.H."/>
            <person name="Kang B.C."/>
            <person name="Yang T.J."/>
            <person name="Lee Y.H."/>
            <person name="Bennetzen J.L."/>
            <person name="Choi D."/>
        </authorList>
    </citation>
    <scope>NUCLEOTIDE SEQUENCE [LARGE SCALE GENOMIC DNA]</scope>
    <source>
        <strain evidence="10">cv. PBC81</strain>
    </source>
</reference>
<dbReference type="GO" id="GO:0003682">
    <property type="term" value="F:chromatin binding"/>
    <property type="evidence" value="ECO:0007669"/>
    <property type="project" value="TreeGrafter"/>
</dbReference>
<dbReference type="STRING" id="33114.A0A2G2V222"/>
<evidence type="ECO:0000259" key="8">
    <source>
        <dbReference type="Pfam" id="PF04824"/>
    </source>
</evidence>
<dbReference type="InterPro" id="IPR036390">
    <property type="entry name" value="WH_DNA-bd_sf"/>
</dbReference>
<dbReference type="GO" id="GO:0007062">
    <property type="term" value="P:sister chromatid cohesion"/>
    <property type="evidence" value="ECO:0007669"/>
    <property type="project" value="InterPro"/>
</dbReference>
<evidence type="ECO:0000256" key="3">
    <source>
        <dbReference type="ARBA" id="ARBA00022776"/>
    </source>
</evidence>
<keyword evidence="5" id="KW-0539">Nucleus</keyword>
<dbReference type="Pfam" id="PF04824">
    <property type="entry name" value="Rad21_Rec8"/>
    <property type="match status" value="1"/>
</dbReference>
<dbReference type="Gene3D" id="1.10.10.580">
    <property type="entry name" value="Structural maintenance of chromosome 1. Chain E"/>
    <property type="match status" value="1"/>
</dbReference>
<dbReference type="SUPFAM" id="SSF46785">
    <property type="entry name" value="Winged helix' DNA-binding domain"/>
    <property type="match status" value="1"/>
</dbReference>
<evidence type="ECO:0000256" key="7">
    <source>
        <dbReference type="SAM" id="MobiDB-lite"/>
    </source>
</evidence>
<dbReference type="EMBL" id="MLFT02000577">
    <property type="protein sequence ID" value="PHT26958.1"/>
    <property type="molecule type" value="Genomic_DNA"/>
</dbReference>
<evidence type="ECO:0000313" key="9">
    <source>
        <dbReference type="EMBL" id="PHT26958.1"/>
    </source>
</evidence>
<comment type="subunit">
    <text evidence="6">Component of the cohesin complex.</text>
</comment>
<dbReference type="PANTHER" id="PTHR12585">
    <property type="entry name" value="SCC1 / RAD21 FAMILY MEMBER"/>
    <property type="match status" value="1"/>
</dbReference>
<evidence type="ECO:0000313" key="10">
    <source>
        <dbReference type="Proteomes" id="UP000224567"/>
    </source>
</evidence>
<feature type="domain" description="Rad21/Rec8-like protein C-terminal eukaryotic" evidence="8">
    <location>
        <begin position="52"/>
        <end position="102"/>
    </location>
</feature>
<keyword evidence="3" id="KW-0132">Cell division</keyword>
<dbReference type="FunFam" id="1.10.10.580:FF:000002">
    <property type="entry name" value="Sister chromatid cohesion 1 protein 4"/>
    <property type="match status" value="1"/>
</dbReference>
<dbReference type="GO" id="GO:0005634">
    <property type="term" value="C:nucleus"/>
    <property type="evidence" value="ECO:0007669"/>
    <property type="project" value="UniProtKB-SubCell"/>
</dbReference>
<dbReference type="InterPro" id="IPR023093">
    <property type="entry name" value="ScpA-like_C"/>
</dbReference>
<comment type="similarity">
    <text evidence="2">Belongs to the rad21 family.</text>
</comment>
<keyword evidence="3" id="KW-0131">Cell cycle</keyword>
<feature type="region of interest" description="Disordered" evidence="7">
    <location>
        <begin position="1"/>
        <end position="23"/>
    </location>
</feature>
<evidence type="ECO:0000256" key="1">
    <source>
        <dbReference type="ARBA" id="ARBA00004123"/>
    </source>
</evidence>
<proteinExistence type="inferred from homology"/>
<evidence type="ECO:0000256" key="2">
    <source>
        <dbReference type="ARBA" id="ARBA00009870"/>
    </source>
</evidence>
<dbReference type="GO" id="GO:0008278">
    <property type="term" value="C:cohesin complex"/>
    <property type="evidence" value="ECO:0007669"/>
    <property type="project" value="InterPro"/>
</dbReference>
<accession>A0A2G2V222</accession>
<organism evidence="9 10">
    <name type="scientific">Capsicum baccatum</name>
    <name type="common">Peruvian pepper</name>
    <dbReference type="NCBI Taxonomy" id="33114"/>
    <lineage>
        <taxon>Eukaryota</taxon>
        <taxon>Viridiplantae</taxon>
        <taxon>Streptophyta</taxon>
        <taxon>Embryophyta</taxon>
        <taxon>Tracheophyta</taxon>
        <taxon>Spermatophyta</taxon>
        <taxon>Magnoliopsida</taxon>
        <taxon>eudicotyledons</taxon>
        <taxon>Gunneridae</taxon>
        <taxon>Pentapetalae</taxon>
        <taxon>asterids</taxon>
        <taxon>lamiids</taxon>
        <taxon>Solanales</taxon>
        <taxon>Solanaceae</taxon>
        <taxon>Solanoideae</taxon>
        <taxon>Capsiceae</taxon>
        <taxon>Capsicum</taxon>
    </lineage>
</organism>
<evidence type="ECO:0000256" key="5">
    <source>
        <dbReference type="ARBA" id="ARBA00023242"/>
    </source>
</evidence>
<sequence>MQDLSFLEQDDRTPIVEHGGTPDFGALPRRTRSVVQFLQGKLPVTPISEDTGDLSLNTILEGKTKKICARMFYEALVLKNCGLVNLNKNEPYGDVTLKVTSRLNEQFST</sequence>
<gene>
    <name evidence="9" type="ORF">CQW23_33436</name>
</gene>
<dbReference type="PANTHER" id="PTHR12585:SF55">
    <property type="entry name" value="SISTER CHROMATID COHESION 1 PROTEIN 3"/>
    <property type="match status" value="1"/>
</dbReference>
<dbReference type="Proteomes" id="UP000224567">
    <property type="component" value="Unassembled WGS sequence"/>
</dbReference>
<evidence type="ECO:0000256" key="4">
    <source>
        <dbReference type="ARBA" id="ARBA00022829"/>
    </source>
</evidence>
<keyword evidence="3" id="KW-0498">Mitosis</keyword>
<evidence type="ECO:0000256" key="6">
    <source>
        <dbReference type="ARBA" id="ARBA00064543"/>
    </source>
</evidence>
<protein>
    <recommendedName>
        <fullName evidence="8">Rad21/Rec8-like protein C-terminal eukaryotic domain-containing protein</fullName>
    </recommendedName>
</protein>